<evidence type="ECO:0000256" key="7">
    <source>
        <dbReference type="PIRSR" id="PIRSR601765-1"/>
    </source>
</evidence>
<dbReference type="NCBIfam" id="NF011765">
    <property type="entry name" value="PRK15219.1"/>
    <property type="match status" value="1"/>
</dbReference>
<keyword evidence="9" id="KW-1185">Reference proteome</keyword>
<feature type="binding site" evidence="7">
    <location>
        <position position="149"/>
    </location>
    <ligand>
        <name>Zn(2+)</name>
        <dbReference type="ChEBI" id="CHEBI:29105"/>
    </ligand>
</feature>
<dbReference type="AlphaFoldDB" id="A0A1H2C054"/>
<keyword evidence="3 7" id="KW-0479">Metal-binding</keyword>
<name>A0A1H2C054_MUCMA</name>
<feature type="binding site" evidence="7">
    <location>
        <position position="95"/>
    </location>
    <ligand>
        <name>Zn(2+)</name>
        <dbReference type="ChEBI" id="CHEBI:29105"/>
    </ligand>
</feature>
<dbReference type="GO" id="GO:0008270">
    <property type="term" value="F:zinc ion binding"/>
    <property type="evidence" value="ECO:0007669"/>
    <property type="project" value="InterPro"/>
</dbReference>
<dbReference type="EMBL" id="LT629740">
    <property type="protein sequence ID" value="SDT63677.1"/>
    <property type="molecule type" value="Genomic_DNA"/>
</dbReference>
<evidence type="ECO:0000256" key="3">
    <source>
        <dbReference type="ARBA" id="ARBA00022723"/>
    </source>
</evidence>
<evidence type="ECO:0000256" key="1">
    <source>
        <dbReference type="ARBA" id="ARBA00006217"/>
    </source>
</evidence>
<proteinExistence type="inferred from homology"/>
<dbReference type="CDD" id="cd03378">
    <property type="entry name" value="beta_CA_cladeC"/>
    <property type="match status" value="1"/>
</dbReference>
<dbReference type="InterPro" id="IPR001765">
    <property type="entry name" value="Carbonic_anhydrase"/>
</dbReference>
<protein>
    <recommendedName>
        <fullName evidence="2">carbonic anhydrase</fullName>
        <ecNumber evidence="2">4.2.1.1</ecNumber>
    </recommendedName>
</protein>
<comment type="similarity">
    <text evidence="1">Belongs to the beta-class carbonic anhydrase family.</text>
</comment>
<evidence type="ECO:0000256" key="2">
    <source>
        <dbReference type="ARBA" id="ARBA00012925"/>
    </source>
</evidence>
<dbReference type="STRING" id="652787.SAMN05216490_4490"/>
<dbReference type="Gene3D" id="3.40.1050.10">
    <property type="entry name" value="Carbonic anhydrase"/>
    <property type="match status" value="1"/>
</dbReference>
<dbReference type="OrthoDB" id="9797527at2"/>
<dbReference type="PANTHER" id="PTHR11002:SF76">
    <property type="entry name" value="CARBONIC ANHYDRASE"/>
    <property type="match status" value="1"/>
</dbReference>
<dbReference type="SMART" id="SM00947">
    <property type="entry name" value="Pro_CA"/>
    <property type="match status" value="1"/>
</dbReference>
<dbReference type="InterPro" id="IPR036874">
    <property type="entry name" value="Carbonic_anhydrase_sf"/>
</dbReference>
<keyword evidence="5" id="KW-0456">Lyase</keyword>
<dbReference type="EC" id="4.2.1.1" evidence="2"/>
<evidence type="ECO:0000313" key="9">
    <source>
        <dbReference type="Proteomes" id="UP000199679"/>
    </source>
</evidence>
<comment type="cofactor">
    <cofactor evidence="7">
        <name>Zn(2+)</name>
        <dbReference type="ChEBI" id="CHEBI:29105"/>
    </cofactor>
    <text evidence="7">Binds 1 zinc ion per subunit.</text>
</comment>
<evidence type="ECO:0000256" key="6">
    <source>
        <dbReference type="ARBA" id="ARBA00048348"/>
    </source>
</evidence>
<gene>
    <name evidence="8" type="ORF">SAMN05216490_4490</name>
</gene>
<dbReference type="SUPFAM" id="SSF53056">
    <property type="entry name" value="beta-carbonic anhydrase, cab"/>
    <property type="match status" value="1"/>
</dbReference>
<evidence type="ECO:0000313" key="8">
    <source>
        <dbReference type="EMBL" id="SDT63677.1"/>
    </source>
</evidence>
<organism evidence="8 9">
    <name type="scientific">Mucilaginibacter mallensis</name>
    <dbReference type="NCBI Taxonomy" id="652787"/>
    <lineage>
        <taxon>Bacteria</taxon>
        <taxon>Pseudomonadati</taxon>
        <taxon>Bacteroidota</taxon>
        <taxon>Sphingobacteriia</taxon>
        <taxon>Sphingobacteriales</taxon>
        <taxon>Sphingobacteriaceae</taxon>
        <taxon>Mucilaginibacter</taxon>
    </lineage>
</organism>
<evidence type="ECO:0000256" key="4">
    <source>
        <dbReference type="ARBA" id="ARBA00022833"/>
    </source>
</evidence>
<sequence length="242" mass="26459">MKTLFISAVLVVCLYSCKEKVQNQPPAFGGAHLIDTTIITADQQAKLTPEKILEGLKEGNKEYTEDQLVVRNTSARIRQASTGQYPGTVVLACMDSRVPVEDIFHAGIGDMFVTRVAGNIVNEDILGSLEYGCKVSGAKVIIVLGHEHCGAITSAIKDVKVGNITALLAKITPAIKDLDNTYKGDKKYTNDDYVEKVCEENVRLSIKNIRDKSPIIKDMETKHELIIVGAVYDMQTGVVSFL</sequence>
<accession>A0A1H2C054</accession>
<dbReference type="GO" id="GO:0004089">
    <property type="term" value="F:carbonate dehydratase activity"/>
    <property type="evidence" value="ECO:0007669"/>
    <property type="project" value="UniProtKB-EC"/>
</dbReference>
<dbReference type="RefSeq" id="WP_091378433.1">
    <property type="nucleotide sequence ID" value="NZ_LT629740.1"/>
</dbReference>
<feature type="binding site" evidence="7">
    <location>
        <position position="93"/>
    </location>
    <ligand>
        <name>Zn(2+)</name>
        <dbReference type="ChEBI" id="CHEBI:29105"/>
    </ligand>
</feature>
<keyword evidence="4 7" id="KW-0862">Zinc</keyword>
<feature type="binding site" evidence="7">
    <location>
        <position position="146"/>
    </location>
    <ligand>
        <name>Zn(2+)</name>
        <dbReference type="ChEBI" id="CHEBI:29105"/>
    </ligand>
</feature>
<dbReference type="PANTHER" id="PTHR11002">
    <property type="entry name" value="CARBONIC ANHYDRASE"/>
    <property type="match status" value="1"/>
</dbReference>
<reference evidence="8 9" key="1">
    <citation type="submission" date="2016-10" db="EMBL/GenBank/DDBJ databases">
        <authorList>
            <person name="de Groot N.N."/>
        </authorList>
    </citation>
    <scope>NUCLEOTIDE SEQUENCE [LARGE SCALE GENOMIC DNA]</scope>
    <source>
        <strain evidence="8 9">MP1X4</strain>
    </source>
</reference>
<evidence type="ECO:0000256" key="5">
    <source>
        <dbReference type="ARBA" id="ARBA00023239"/>
    </source>
</evidence>
<dbReference type="Proteomes" id="UP000199679">
    <property type="component" value="Chromosome I"/>
</dbReference>
<dbReference type="Pfam" id="PF00484">
    <property type="entry name" value="Pro_CA"/>
    <property type="match status" value="1"/>
</dbReference>
<comment type="catalytic activity">
    <reaction evidence="6">
        <text>hydrogencarbonate + H(+) = CO2 + H2O</text>
        <dbReference type="Rhea" id="RHEA:10748"/>
        <dbReference type="ChEBI" id="CHEBI:15377"/>
        <dbReference type="ChEBI" id="CHEBI:15378"/>
        <dbReference type="ChEBI" id="CHEBI:16526"/>
        <dbReference type="ChEBI" id="CHEBI:17544"/>
        <dbReference type="EC" id="4.2.1.1"/>
    </reaction>
</comment>